<proteinExistence type="predicted"/>
<comment type="caution">
    <text evidence="1">The sequence shown here is derived from an EMBL/GenBank/DDBJ whole genome shotgun (WGS) entry which is preliminary data.</text>
</comment>
<dbReference type="AlphaFoldDB" id="A0A8H4AMA1"/>
<organism evidence="1 2">
    <name type="scientific">Gigaspora margarita</name>
    <dbReference type="NCBI Taxonomy" id="4874"/>
    <lineage>
        <taxon>Eukaryota</taxon>
        <taxon>Fungi</taxon>
        <taxon>Fungi incertae sedis</taxon>
        <taxon>Mucoromycota</taxon>
        <taxon>Glomeromycotina</taxon>
        <taxon>Glomeromycetes</taxon>
        <taxon>Diversisporales</taxon>
        <taxon>Gigasporaceae</taxon>
        <taxon>Gigaspora</taxon>
    </lineage>
</organism>
<sequence length="91" mass="10580">MRSYIDSAIQTAIVSMMQQMQQFITQQAETQHEWNAQLLETINQKLAHIDRPSINENDQNPINVPEDNQQRITNLKTSSRSAQGNYYNSRN</sequence>
<protein>
    <submittedName>
        <fullName evidence="1">Uncharacterized protein</fullName>
    </submittedName>
</protein>
<dbReference type="EMBL" id="WTPW01000421">
    <property type="protein sequence ID" value="KAF0512708.1"/>
    <property type="molecule type" value="Genomic_DNA"/>
</dbReference>
<dbReference type="Proteomes" id="UP000439903">
    <property type="component" value="Unassembled WGS sequence"/>
</dbReference>
<accession>A0A8H4AMA1</accession>
<name>A0A8H4AMA1_GIGMA</name>
<reference evidence="1 2" key="1">
    <citation type="journal article" date="2019" name="Environ. Microbiol.">
        <title>At the nexus of three kingdoms: the genome of the mycorrhizal fungus Gigaspora margarita provides insights into plant, endobacterial and fungal interactions.</title>
        <authorList>
            <person name="Venice F."/>
            <person name="Ghignone S."/>
            <person name="Salvioli di Fossalunga A."/>
            <person name="Amselem J."/>
            <person name="Novero M."/>
            <person name="Xianan X."/>
            <person name="Sedzielewska Toro K."/>
            <person name="Morin E."/>
            <person name="Lipzen A."/>
            <person name="Grigoriev I.V."/>
            <person name="Henrissat B."/>
            <person name="Martin F.M."/>
            <person name="Bonfante P."/>
        </authorList>
    </citation>
    <scope>NUCLEOTIDE SEQUENCE [LARGE SCALE GENOMIC DNA]</scope>
    <source>
        <strain evidence="1 2">BEG34</strain>
    </source>
</reference>
<dbReference type="OrthoDB" id="2488210at2759"/>
<evidence type="ECO:0000313" key="2">
    <source>
        <dbReference type="Proteomes" id="UP000439903"/>
    </source>
</evidence>
<evidence type="ECO:0000313" key="1">
    <source>
        <dbReference type="EMBL" id="KAF0512708.1"/>
    </source>
</evidence>
<keyword evidence="2" id="KW-1185">Reference proteome</keyword>
<gene>
    <name evidence="1" type="ORF">F8M41_017947</name>
</gene>